<dbReference type="SUPFAM" id="SSF51197">
    <property type="entry name" value="Clavaminate synthase-like"/>
    <property type="match status" value="1"/>
</dbReference>
<evidence type="ECO:0000313" key="6">
    <source>
        <dbReference type="EMBL" id="CAA2614723.1"/>
    </source>
</evidence>
<accession>A0A7I8I9W3</accession>
<dbReference type="GO" id="GO:0046872">
    <property type="term" value="F:metal ion binding"/>
    <property type="evidence" value="ECO:0007669"/>
    <property type="project" value="UniProtKB-KW"/>
</dbReference>
<dbReference type="GO" id="GO:0051213">
    <property type="term" value="F:dioxygenase activity"/>
    <property type="evidence" value="ECO:0007669"/>
    <property type="project" value="UniProtKB-KW"/>
</dbReference>
<evidence type="ECO:0000313" key="7">
    <source>
        <dbReference type="Proteomes" id="UP001189122"/>
    </source>
</evidence>
<evidence type="ECO:0000256" key="2">
    <source>
        <dbReference type="ARBA" id="ARBA00022723"/>
    </source>
</evidence>
<evidence type="ECO:0000256" key="4">
    <source>
        <dbReference type="ARBA" id="ARBA00023002"/>
    </source>
</evidence>
<proteinExistence type="inferred from homology"/>
<keyword evidence="3" id="KW-0223">Dioxygenase</keyword>
<dbReference type="Gene3D" id="2.60.120.590">
    <property type="entry name" value="Alpha-ketoglutarate-dependent dioxygenase AlkB-like"/>
    <property type="match status" value="2"/>
</dbReference>
<gene>
    <name evidence="6" type="ORF">SI7747_01001096</name>
</gene>
<evidence type="ECO:0000256" key="5">
    <source>
        <dbReference type="ARBA" id="ARBA00023004"/>
    </source>
</evidence>
<organism evidence="6">
    <name type="scientific">Spirodela intermedia</name>
    <name type="common">Intermediate duckweed</name>
    <dbReference type="NCBI Taxonomy" id="51605"/>
    <lineage>
        <taxon>Eukaryota</taxon>
        <taxon>Viridiplantae</taxon>
        <taxon>Streptophyta</taxon>
        <taxon>Embryophyta</taxon>
        <taxon>Tracheophyta</taxon>
        <taxon>Spermatophyta</taxon>
        <taxon>Magnoliopsida</taxon>
        <taxon>Liliopsida</taxon>
        <taxon>Araceae</taxon>
        <taxon>Lemnoideae</taxon>
        <taxon>Spirodela</taxon>
    </lineage>
</organism>
<dbReference type="EMBL" id="CACRZD030000001">
    <property type="protein sequence ID" value="CAA6654506.1"/>
    <property type="molecule type" value="Genomic_DNA"/>
</dbReference>
<protein>
    <submittedName>
        <fullName evidence="6">Uncharacterized protein</fullName>
    </submittedName>
</protein>
<name>A0A7I8I9W3_SPIIN</name>
<dbReference type="PANTHER" id="PTHR46030:SF1">
    <property type="entry name" value="ALPHA-KETOGLUTARATE-DEPENDENT DIOXYGENASE ALKB HOMOLOG 6"/>
    <property type="match status" value="1"/>
</dbReference>
<keyword evidence="7" id="KW-1185">Reference proteome</keyword>
<evidence type="ECO:0000256" key="3">
    <source>
        <dbReference type="ARBA" id="ARBA00022964"/>
    </source>
</evidence>
<dbReference type="InterPro" id="IPR037151">
    <property type="entry name" value="AlkB-like_sf"/>
</dbReference>
<sequence>MEESDPLRLEDYAVGPLRTLIYIPNFISAPEESQLLHHIYEAPMSKWKSLKNRRLQNWGGVVHEKGLLPQDYPPTLSHHLLFSTSASMDHEDHQRICEQTGLFPSPINHVLINEYLPNQGIMVSAPGWACLFPCRGNSITRIPAVVDFTLTRDLMNRPPTTEDLRQIPATKPKNPPPVSLLLMPHSLLIFKDEAYSNYLHGIEDSDVHSLAEVVNSPEGIGFQAEGAAGLEAGGEEQLQVVRRRATRVSLTCRLVPKVRRNLFKF</sequence>
<dbReference type="EMBL" id="LR743588">
    <property type="protein sequence ID" value="CAA2614723.1"/>
    <property type="molecule type" value="Genomic_DNA"/>
</dbReference>
<dbReference type="PANTHER" id="PTHR46030">
    <property type="entry name" value="ALPHA-KETOGLUTARATE-DEPENDENT DIOXYGENASE ALKB HOMOLOG 6"/>
    <property type="match status" value="1"/>
</dbReference>
<dbReference type="InterPro" id="IPR032862">
    <property type="entry name" value="ALKBH6"/>
</dbReference>
<comment type="similarity">
    <text evidence="1">Belongs to the alkB family.</text>
</comment>
<dbReference type="AlphaFoldDB" id="A0A7I8I9W3"/>
<dbReference type="Proteomes" id="UP001189122">
    <property type="component" value="Unassembled WGS sequence"/>
</dbReference>
<evidence type="ECO:0000256" key="1">
    <source>
        <dbReference type="ARBA" id="ARBA00007879"/>
    </source>
</evidence>
<keyword evidence="2" id="KW-0479">Metal-binding</keyword>
<dbReference type="GO" id="GO:0005634">
    <property type="term" value="C:nucleus"/>
    <property type="evidence" value="ECO:0007669"/>
    <property type="project" value="TreeGrafter"/>
</dbReference>
<keyword evidence="5" id="KW-0408">Iron</keyword>
<keyword evidence="4" id="KW-0560">Oxidoreductase</keyword>
<reference evidence="6 7" key="1">
    <citation type="submission" date="2019-12" db="EMBL/GenBank/DDBJ databases">
        <authorList>
            <person name="Scholz U."/>
            <person name="Mascher M."/>
            <person name="Fiebig A."/>
        </authorList>
    </citation>
    <scope>NUCLEOTIDE SEQUENCE</scope>
</reference>